<sequence>MSFSTQRVLPGIVIGSLFKRRFSVGQFMVFLIALVAAGVFYIWSCSQFIELGYAISSYESQLLDLQREENCLRLEVATLKNPAHLERVATTRLNLHYPEPRQVIIVR</sequence>
<gene>
    <name evidence="9" type="ORF">A7E75_10245</name>
</gene>
<evidence type="ECO:0000256" key="5">
    <source>
        <dbReference type="ARBA" id="ARBA00022989"/>
    </source>
</evidence>
<dbReference type="OrthoDB" id="5520672at2"/>
<dbReference type="AlphaFoldDB" id="A0A1L3GHL3"/>
<keyword evidence="6 8" id="KW-0472">Membrane</keyword>
<evidence type="ECO:0000313" key="10">
    <source>
        <dbReference type="Proteomes" id="UP000182264"/>
    </source>
</evidence>
<feature type="transmembrane region" description="Helical" evidence="8">
    <location>
        <begin position="21"/>
        <end position="43"/>
    </location>
</feature>
<evidence type="ECO:0000256" key="2">
    <source>
        <dbReference type="ARBA" id="ARBA00022475"/>
    </source>
</evidence>
<keyword evidence="4 8" id="KW-0812">Transmembrane</keyword>
<evidence type="ECO:0008006" key="11">
    <source>
        <dbReference type="Google" id="ProtNLM"/>
    </source>
</evidence>
<accession>A0A1L3GHL3</accession>
<evidence type="ECO:0000256" key="6">
    <source>
        <dbReference type="ARBA" id="ARBA00023136"/>
    </source>
</evidence>
<keyword evidence="10" id="KW-1185">Reference proteome</keyword>
<dbReference type="Proteomes" id="UP000182264">
    <property type="component" value="Chromosome"/>
</dbReference>
<proteinExistence type="predicted"/>
<evidence type="ECO:0000256" key="7">
    <source>
        <dbReference type="ARBA" id="ARBA00023306"/>
    </source>
</evidence>
<dbReference type="GO" id="GO:0005886">
    <property type="term" value="C:plasma membrane"/>
    <property type="evidence" value="ECO:0007669"/>
    <property type="project" value="UniProtKB-SubCell"/>
</dbReference>
<evidence type="ECO:0000256" key="4">
    <source>
        <dbReference type="ARBA" id="ARBA00022692"/>
    </source>
</evidence>
<keyword evidence="3" id="KW-0132">Cell division</keyword>
<dbReference type="KEGG" id="pace:A6070_04250"/>
<dbReference type="STRING" id="29542.A6070_04250"/>
<evidence type="ECO:0000256" key="3">
    <source>
        <dbReference type="ARBA" id="ARBA00022618"/>
    </source>
</evidence>
<keyword evidence="7" id="KW-0131">Cell cycle</keyword>
<organism evidence="9 10">
    <name type="scientific">Syntrophotalea acetylenica</name>
    <name type="common">Pelobacter acetylenicus</name>
    <dbReference type="NCBI Taxonomy" id="29542"/>
    <lineage>
        <taxon>Bacteria</taxon>
        <taxon>Pseudomonadati</taxon>
        <taxon>Thermodesulfobacteriota</taxon>
        <taxon>Desulfuromonadia</taxon>
        <taxon>Desulfuromonadales</taxon>
        <taxon>Syntrophotaleaceae</taxon>
        <taxon>Syntrophotalea</taxon>
    </lineage>
</organism>
<name>A0A1L3GHL3_SYNAC</name>
<evidence type="ECO:0000256" key="1">
    <source>
        <dbReference type="ARBA" id="ARBA00004401"/>
    </source>
</evidence>
<reference evidence="9 10" key="1">
    <citation type="journal article" date="2017" name="Genome Announc.">
        <title>Complete Genome Sequences of Two Acetylene-Fermenting Pelobacter acetylenicus Strains.</title>
        <authorList>
            <person name="Sutton J.M."/>
            <person name="Baesman S.M."/>
            <person name="Fierst J.L."/>
            <person name="Poret-Peterson A.T."/>
            <person name="Oremland R.S."/>
            <person name="Dunlap D.S."/>
            <person name="Akob D.M."/>
        </authorList>
    </citation>
    <scope>NUCLEOTIDE SEQUENCE [LARGE SCALE GENOMIC DNA]</scope>
    <source>
        <strain evidence="9 10">DSM 3247</strain>
    </source>
</reference>
<keyword evidence="2" id="KW-1003">Cell membrane</keyword>
<evidence type="ECO:0000256" key="8">
    <source>
        <dbReference type="SAM" id="Phobius"/>
    </source>
</evidence>
<dbReference type="GO" id="GO:0051301">
    <property type="term" value="P:cell division"/>
    <property type="evidence" value="ECO:0007669"/>
    <property type="project" value="UniProtKB-KW"/>
</dbReference>
<protein>
    <recommendedName>
        <fullName evidence="11">Cell division protein FtsL</fullName>
    </recommendedName>
</protein>
<comment type="subcellular location">
    <subcellularLocation>
        <location evidence="1">Cell membrane</location>
        <topology evidence="1">Single-pass type II membrane protein</topology>
    </subcellularLocation>
</comment>
<dbReference type="Pfam" id="PF04999">
    <property type="entry name" value="FtsL"/>
    <property type="match status" value="1"/>
</dbReference>
<dbReference type="InterPro" id="IPR011922">
    <property type="entry name" value="Cell_div_FtsL"/>
</dbReference>
<keyword evidence="5 8" id="KW-1133">Transmembrane helix</keyword>
<dbReference type="EMBL" id="CP015518">
    <property type="protein sequence ID" value="APG25355.1"/>
    <property type="molecule type" value="Genomic_DNA"/>
</dbReference>
<evidence type="ECO:0000313" key="9">
    <source>
        <dbReference type="EMBL" id="APG25355.1"/>
    </source>
</evidence>
<dbReference type="RefSeq" id="WP_072287206.1">
    <property type="nucleotide sequence ID" value="NZ_CP015455.1"/>
</dbReference>